<reference evidence="2" key="1">
    <citation type="submission" date="2020-08" db="EMBL/GenBank/DDBJ databases">
        <title>Multicomponent nature underlies the extraordinary mechanical properties of spider dragline silk.</title>
        <authorList>
            <person name="Kono N."/>
            <person name="Nakamura H."/>
            <person name="Mori M."/>
            <person name="Yoshida Y."/>
            <person name="Ohtoshi R."/>
            <person name="Malay A.D."/>
            <person name="Moran D.A.P."/>
            <person name="Tomita M."/>
            <person name="Numata K."/>
            <person name="Arakawa K."/>
        </authorList>
    </citation>
    <scope>NUCLEOTIDE SEQUENCE</scope>
</reference>
<name>A0A8X6P108_NEPPI</name>
<sequence>MHIFAFVASRVELDKRTYASDSYARLVDAALELQEEIELLKLEQVDVTRRGNAVLGELDDRRKLVADEYKLLLNKYENMLKKFGNNRKELSNYNCQI</sequence>
<keyword evidence="3" id="KW-1185">Reference proteome</keyword>
<proteinExistence type="predicted"/>
<feature type="coiled-coil region" evidence="1">
    <location>
        <begin position="23"/>
        <end position="86"/>
    </location>
</feature>
<keyword evidence="1" id="KW-0175">Coiled coil</keyword>
<accession>A0A8X6P108</accession>
<comment type="caution">
    <text evidence="2">The sequence shown here is derived from an EMBL/GenBank/DDBJ whole genome shotgun (WGS) entry which is preliminary data.</text>
</comment>
<protein>
    <submittedName>
        <fullName evidence="2">Uncharacterized protein</fullName>
    </submittedName>
</protein>
<dbReference type="OrthoDB" id="6430620at2759"/>
<evidence type="ECO:0000313" key="2">
    <source>
        <dbReference type="EMBL" id="GFT44047.1"/>
    </source>
</evidence>
<evidence type="ECO:0000313" key="3">
    <source>
        <dbReference type="Proteomes" id="UP000887013"/>
    </source>
</evidence>
<dbReference type="AlphaFoldDB" id="A0A8X6P108"/>
<organism evidence="2 3">
    <name type="scientific">Nephila pilipes</name>
    <name type="common">Giant wood spider</name>
    <name type="synonym">Nephila maculata</name>
    <dbReference type="NCBI Taxonomy" id="299642"/>
    <lineage>
        <taxon>Eukaryota</taxon>
        <taxon>Metazoa</taxon>
        <taxon>Ecdysozoa</taxon>
        <taxon>Arthropoda</taxon>
        <taxon>Chelicerata</taxon>
        <taxon>Arachnida</taxon>
        <taxon>Araneae</taxon>
        <taxon>Araneomorphae</taxon>
        <taxon>Entelegynae</taxon>
        <taxon>Araneoidea</taxon>
        <taxon>Nephilidae</taxon>
        <taxon>Nephila</taxon>
    </lineage>
</organism>
<gene>
    <name evidence="2" type="ORF">NPIL_374031</name>
</gene>
<dbReference type="Proteomes" id="UP000887013">
    <property type="component" value="Unassembled WGS sequence"/>
</dbReference>
<dbReference type="EMBL" id="BMAW01064220">
    <property type="protein sequence ID" value="GFT44047.1"/>
    <property type="molecule type" value="Genomic_DNA"/>
</dbReference>
<evidence type="ECO:0000256" key="1">
    <source>
        <dbReference type="SAM" id="Coils"/>
    </source>
</evidence>